<keyword evidence="3" id="KW-1185">Reference proteome</keyword>
<sequence length="155" mass="16441">ATASPPPAPPPRAAAGSGGCPFCGHPHAPTLPRDARCSACDSPLTPLPARPRRGEAAGRRHDERFARDAVVELRLPAERLPRRARLRDLSFTGLQLWVETPLAVGRVLRVTTPQFDALVSVVGCRKQGVGHSVHGRLLTLSLAPAAKGVYVDAQA</sequence>
<protein>
    <submittedName>
        <fullName evidence="2">PilZ domain-containing protein</fullName>
    </submittedName>
</protein>
<dbReference type="AlphaFoldDB" id="A0A940YJ34"/>
<feature type="domain" description="PilZ" evidence="1">
    <location>
        <begin position="59"/>
        <end position="131"/>
    </location>
</feature>
<dbReference type="GO" id="GO:0035438">
    <property type="term" value="F:cyclic-di-GMP binding"/>
    <property type="evidence" value="ECO:0007669"/>
    <property type="project" value="InterPro"/>
</dbReference>
<evidence type="ECO:0000313" key="3">
    <source>
        <dbReference type="Proteomes" id="UP000678374"/>
    </source>
</evidence>
<organism evidence="2 3">
    <name type="scientific">Ideonella aquatica</name>
    <dbReference type="NCBI Taxonomy" id="2824119"/>
    <lineage>
        <taxon>Bacteria</taxon>
        <taxon>Pseudomonadati</taxon>
        <taxon>Pseudomonadota</taxon>
        <taxon>Betaproteobacteria</taxon>
        <taxon>Burkholderiales</taxon>
        <taxon>Sphaerotilaceae</taxon>
        <taxon>Ideonella</taxon>
    </lineage>
</organism>
<reference evidence="2" key="1">
    <citation type="submission" date="2021-04" db="EMBL/GenBank/DDBJ databases">
        <title>The genome sequence of Ideonella sp. 4Y11.</title>
        <authorList>
            <person name="Liu Y."/>
        </authorList>
    </citation>
    <scope>NUCLEOTIDE SEQUENCE</scope>
    <source>
        <strain evidence="2">4Y11</strain>
    </source>
</reference>
<feature type="non-terminal residue" evidence="2">
    <location>
        <position position="1"/>
    </location>
</feature>
<accession>A0A940YJ34</accession>
<evidence type="ECO:0000313" key="2">
    <source>
        <dbReference type="EMBL" id="MBQ0961010.1"/>
    </source>
</evidence>
<dbReference type="EMBL" id="JAGQDE010000020">
    <property type="protein sequence ID" value="MBQ0961010.1"/>
    <property type="molecule type" value="Genomic_DNA"/>
</dbReference>
<dbReference type="InterPro" id="IPR009875">
    <property type="entry name" value="PilZ_domain"/>
</dbReference>
<evidence type="ECO:0000259" key="1">
    <source>
        <dbReference type="Pfam" id="PF07238"/>
    </source>
</evidence>
<comment type="caution">
    <text evidence="2">The sequence shown here is derived from an EMBL/GenBank/DDBJ whole genome shotgun (WGS) entry which is preliminary data.</text>
</comment>
<dbReference type="SUPFAM" id="SSF141371">
    <property type="entry name" value="PilZ domain-like"/>
    <property type="match status" value="1"/>
</dbReference>
<name>A0A940YJ34_9BURK</name>
<proteinExistence type="predicted"/>
<dbReference type="Proteomes" id="UP000678374">
    <property type="component" value="Unassembled WGS sequence"/>
</dbReference>
<dbReference type="RefSeq" id="WP_210803683.1">
    <property type="nucleotide sequence ID" value="NZ_JAGQDE010000020.1"/>
</dbReference>
<dbReference type="Pfam" id="PF07238">
    <property type="entry name" value="PilZ"/>
    <property type="match status" value="1"/>
</dbReference>
<gene>
    <name evidence="2" type="ORF">KAK06_18790</name>
</gene>